<dbReference type="GO" id="GO:0006313">
    <property type="term" value="P:DNA transposition"/>
    <property type="evidence" value="ECO:0007669"/>
    <property type="project" value="InterPro"/>
</dbReference>
<name>A0A095X0I7_9FIRM</name>
<sequence>MQYDKTFKEEAVKLSDEIGLNAAANQLGIPYYTLSGWRNKRKKYQETAYVGSGNKRLSNDAKDQKICELEKEVLELQRSNDIRKEALGFFAVSRKK</sequence>
<dbReference type="Pfam" id="PF01527">
    <property type="entry name" value="HTH_Tnp_1"/>
    <property type="match status" value="1"/>
</dbReference>
<dbReference type="OrthoDB" id="2622285at2"/>
<dbReference type="RefSeq" id="WP_037328350.1">
    <property type="nucleotide sequence ID" value="NZ_JRMW01000038.1"/>
</dbReference>
<dbReference type="EMBL" id="JRMW01000038">
    <property type="protein sequence ID" value="KGF03590.1"/>
    <property type="molecule type" value="Genomic_DNA"/>
</dbReference>
<dbReference type="Proteomes" id="UP000029579">
    <property type="component" value="Unassembled WGS sequence"/>
</dbReference>
<dbReference type="GO" id="GO:0004803">
    <property type="term" value="F:transposase activity"/>
    <property type="evidence" value="ECO:0007669"/>
    <property type="project" value="InterPro"/>
</dbReference>
<dbReference type="InterPro" id="IPR009057">
    <property type="entry name" value="Homeodomain-like_sf"/>
</dbReference>
<dbReference type="GO" id="GO:0003677">
    <property type="term" value="F:DNA binding"/>
    <property type="evidence" value="ECO:0007669"/>
    <property type="project" value="InterPro"/>
</dbReference>
<dbReference type="eggNOG" id="COG2963">
    <property type="taxonomic scope" value="Bacteria"/>
</dbReference>
<evidence type="ECO:0000313" key="1">
    <source>
        <dbReference type="EMBL" id="KGF03590.1"/>
    </source>
</evidence>
<accession>A0A095X0I7</accession>
<reference evidence="1 2" key="1">
    <citation type="submission" date="2014-07" db="EMBL/GenBank/DDBJ databases">
        <authorList>
            <person name="McCorrison J."/>
            <person name="Sanka R."/>
            <person name="Torralba M."/>
            <person name="Gillis M."/>
            <person name="Haft D.H."/>
            <person name="Methe B."/>
            <person name="Sutton G."/>
            <person name="Nelson K.E."/>
        </authorList>
    </citation>
    <scope>NUCLEOTIDE SEQUENCE [LARGE SCALE GENOMIC DNA]</scope>
    <source>
        <strain evidence="1 2">S7-1-13</strain>
    </source>
</reference>
<protein>
    <submittedName>
        <fullName evidence="1">Transposase</fullName>
    </submittedName>
</protein>
<gene>
    <name evidence="1" type="ORF">HMPREF1630_07260</name>
</gene>
<dbReference type="AlphaFoldDB" id="A0A095X0I7"/>
<dbReference type="Gene3D" id="1.10.10.60">
    <property type="entry name" value="Homeodomain-like"/>
    <property type="match status" value="1"/>
</dbReference>
<evidence type="ECO:0000313" key="2">
    <source>
        <dbReference type="Proteomes" id="UP000029579"/>
    </source>
</evidence>
<proteinExistence type="predicted"/>
<organism evidence="1 2">
    <name type="scientific">Anaerococcus lactolyticus S7-1-13</name>
    <dbReference type="NCBI Taxonomy" id="1284686"/>
    <lineage>
        <taxon>Bacteria</taxon>
        <taxon>Bacillati</taxon>
        <taxon>Bacillota</taxon>
        <taxon>Tissierellia</taxon>
        <taxon>Tissierellales</taxon>
        <taxon>Peptoniphilaceae</taxon>
        <taxon>Anaerococcus</taxon>
    </lineage>
</organism>
<comment type="caution">
    <text evidence="1">The sequence shown here is derived from an EMBL/GenBank/DDBJ whole genome shotgun (WGS) entry which is preliminary data.</text>
</comment>
<dbReference type="SUPFAM" id="SSF46689">
    <property type="entry name" value="Homeodomain-like"/>
    <property type="match status" value="1"/>
</dbReference>
<dbReference type="InterPro" id="IPR002514">
    <property type="entry name" value="Transposase_8"/>
</dbReference>